<feature type="domain" description="TonB-dependent receptor plug" evidence="15">
    <location>
        <begin position="41"/>
        <end position="146"/>
    </location>
</feature>
<keyword evidence="6" id="KW-0408">Iron</keyword>
<feature type="compositionally biased region" description="Polar residues" evidence="13">
    <location>
        <begin position="1"/>
        <end position="10"/>
    </location>
</feature>
<evidence type="ECO:0000256" key="12">
    <source>
        <dbReference type="RuleBase" id="RU003357"/>
    </source>
</evidence>
<evidence type="ECO:0000313" key="17">
    <source>
        <dbReference type="Proteomes" id="UP000072660"/>
    </source>
</evidence>
<keyword evidence="3 11" id="KW-1134">Transmembrane beta strand</keyword>
<keyword evidence="2 11" id="KW-0813">Transport</keyword>
<evidence type="ECO:0000256" key="5">
    <source>
        <dbReference type="ARBA" id="ARBA00022692"/>
    </source>
</evidence>
<evidence type="ECO:0000256" key="9">
    <source>
        <dbReference type="ARBA" id="ARBA00023136"/>
    </source>
</evidence>
<evidence type="ECO:0000256" key="11">
    <source>
        <dbReference type="PROSITE-ProRule" id="PRU01360"/>
    </source>
</evidence>
<dbReference type="EMBL" id="LSZO01000130">
    <property type="protein sequence ID" value="KXU38494.1"/>
    <property type="molecule type" value="Genomic_DNA"/>
</dbReference>
<comment type="similarity">
    <text evidence="11 12">Belongs to the TonB-dependent receptor family.</text>
</comment>
<dbReference type="CDD" id="cd01347">
    <property type="entry name" value="ligand_gated_channel"/>
    <property type="match status" value="1"/>
</dbReference>
<keyword evidence="7" id="KW-0406">Ion transport</keyword>
<evidence type="ECO:0000256" key="13">
    <source>
        <dbReference type="SAM" id="MobiDB-lite"/>
    </source>
</evidence>
<dbReference type="PROSITE" id="PS52016">
    <property type="entry name" value="TONB_DEPENDENT_REC_3"/>
    <property type="match status" value="1"/>
</dbReference>
<evidence type="ECO:0000256" key="1">
    <source>
        <dbReference type="ARBA" id="ARBA00004571"/>
    </source>
</evidence>
<dbReference type="AlphaFoldDB" id="A0A139SVE1"/>
<dbReference type="Pfam" id="PF07715">
    <property type="entry name" value="Plug"/>
    <property type="match status" value="1"/>
</dbReference>
<gene>
    <name evidence="16" type="ORF">AXE65_12950</name>
</gene>
<evidence type="ECO:0000313" key="16">
    <source>
        <dbReference type="EMBL" id="KXU38494.1"/>
    </source>
</evidence>
<dbReference type="GO" id="GO:0006826">
    <property type="term" value="P:iron ion transport"/>
    <property type="evidence" value="ECO:0007669"/>
    <property type="project" value="UniProtKB-KW"/>
</dbReference>
<feature type="region of interest" description="Disordered" evidence="13">
    <location>
        <begin position="1"/>
        <end position="21"/>
    </location>
</feature>
<evidence type="ECO:0000256" key="8">
    <source>
        <dbReference type="ARBA" id="ARBA00023077"/>
    </source>
</evidence>
<organism evidence="16 17">
    <name type="scientific">Ventosimonas gracilis</name>
    <dbReference type="NCBI Taxonomy" id="1680762"/>
    <lineage>
        <taxon>Bacteria</taxon>
        <taxon>Pseudomonadati</taxon>
        <taxon>Pseudomonadota</taxon>
        <taxon>Gammaproteobacteria</taxon>
        <taxon>Pseudomonadales</taxon>
        <taxon>Ventosimonadaceae</taxon>
        <taxon>Ventosimonas</taxon>
    </lineage>
</organism>
<dbReference type="InterPro" id="IPR039426">
    <property type="entry name" value="TonB-dep_rcpt-like"/>
</dbReference>
<evidence type="ECO:0000256" key="6">
    <source>
        <dbReference type="ARBA" id="ARBA00023004"/>
    </source>
</evidence>
<keyword evidence="10 11" id="KW-0998">Cell outer membrane</keyword>
<dbReference type="GO" id="GO:0009279">
    <property type="term" value="C:cell outer membrane"/>
    <property type="evidence" value="ECO:0007669"/>
    <property type="project" value="UniProtKB-SubCell"/>
</dbReference>
<dbReference type="PANTHER" id="PTHR32552:SF81">
    <property type="entry name" value="TONB-DEPENDENT OUTER MEMBRANE RECEPTOR"/>
    <property type="match status" value="1"/>
</dbReference>
<keyword evidence="8 12" id="KW-0798">TonB box</keyword>
<dbReference type="InterPro" id="IPR036942">
    <property type="entry name" value="Beta-barrel_TonB_sf"/>
</dbReference>
<sequence length="659" mass="73851">MPHVHAQTSAEVPDGNMQAGQESATLPAITVTADKTEKFLDEVSASVLVISGDELEDAGITRFEQLEGRIPSLSFQPFGQSGINSPVMRGLTANFNALSTSTLLLVDGVPTLTAQGFENQFIDIDRIEVLRGPQSTLYGRNAEAGVIALYNRPMDNEPRTMLSAEVGSRDKRATRFALSRALVEDKLYASLSGEWMSQDGFIRNTYTGGKADDRERNNINLGLRWTPQAQTDVVLRYSRQQYHDGAAWWASPAAPRKTVASDTPSHNRSIGQSFSLNAAHEISPNLRMRFITAYNDFKDRVPQDTDFTPMEISWVQRDHRLRTLSQEFRLEGILGESDWLVGLYGDRSHNDLHNVGKRPMFPTFHQYADQTSNTLALFTHWNIPLASDFTLSLGSRIEHFKAQIEPSGFTRQSRKWTHFSPKIALQYQFTDNNQIYASVSQGVRNGGFNPLSPITNFAAFAPEKVWSYELGAKGRLLNQRLRYGVAAYYMDVDNMQVLQMPAPTIAYITSAATASSKGVELDVDYLLGRNWLLQAGVSWNRTRFGRFQDGPANYDGNRNPFAPNLNGYVGLRYDDPTGWYVQTQLVGSGKVYLDAANRYSRNGYGLVNLLAGYRHGDWDVSLYANNIAERTYDAVGYQNGFVTVYSPPREVGLRVTWRM</sequence>
<evidence type="ECO:0000256" key="2">
    <source>
        <dbReference type="ARBA" id="ARBA00022448"/>
    </source>
</evidence>
<dbReference type="InterPro" id="IPR012910">
    <property type="entry name" value="Plug_dom"/>
</dbReference>
<keyword evidence="5 11" id="KW-0812">Transmembrane</keyword>
<evidence type="ECO:0000259" key="14">
    <source>
        <dbReference type="Pfam" id="PF00593"/>
    </source>
</evidence>
<keyword evidence="9 11" id="KW-0472">Membrane</keyword>
<comment type="caution">
    <text evidence="16">The sequence shown here is derived from an EMBL/GenBank/DDBJ whole genome shotgun (WGS) entry which is preliminary data.</text>
</comment>
<dbReference type="PANTHER" id="PTHR32552">
    <property type="entry name" value="FERRICHROME IRON RECEPTOR-RELATED"/>
    <property type="match status" value="1"/>
</dbReference>
<comment type="subcellular location">
    <subcellularLocation>
        <location evidence="1 11">Cell outer membrane</location>
        <topology evidence="1 11">Multi-pass membrane protein</topology>
    </subcellularLocation>
</comment>
<protein>
    <submittedName>
        <fullName evidence="16">TonB-dependent receptor</fullName>
    </submittedName>
</protein>
<name>A0A139SVE1_9GAMM</name>
<proteinExistence type="inferred from homology"/>
<dbReference type="Gene3D" id="2.40.170.20">
    <property type="entry name" value="TonB-dependent receptor, beta-barrel domain"/>
    <property type="match status" value="1"/>
</dbReference>
<keyword evidence="16" id="KW-0675">Receptor</keyword>
<accession>A0A139SVE1</accession>
<keyword evidence="17" id="KW-1185">Reference proteome</keyword>
<keyword evidence="4" id="KW-0410">Iron transport</keyword>
<dbReference type="Pfam" id="PF00593">
    <property type="entry name" value="TonB_dep_Rec_b-barrel"/>
    <property type="match status" value="1"/>
</dbReference>
<dbReference type="SUPFAM" id="SSF56935">
    <property type="entry name" value="Porins"/>
    <property type="match status" value="1"/>
</dbReference>
<evidence type="ECO:0000259" key="15">
    <source>
        <dbReference type="Pfam" id="PF07715"/>
    </source>
</evidence>
<dbReference type="InterPro" id="IPR000531">
    <property type="entry name" value="Beta-barrel_TonB"/>
</dbReference>
<evidence type="ECO:0000256" key="4">
    <source>
        <dbReference type="ARBA" id="ARBA00022496"/>
    </source>
</evidence>
<feature type="domain" description="TonB-dependent receptor-like beta-barrel" evidence="14">
    <location>
        <begin position="213"/>
        <end position="627"/>
    </location>
</feature>
<evidence type="ECO:0000256" key="7">
    <source>
        <dbReference type="ARBA" id="ARBA00023065"/>
    </source>
</evidence>
<evidence type="ECO:0000256" key="10">
    <source>
        <dbReference type="ARBA" id="ARBA00023237"/>
    </source>
</evidence>
<reference evidence="16 17" key="1">
    <citation type="submission" date="2016-02" db="EMBL/GenBank/DDBJ databases">
        <authorList>
            <person name="Wen L."/>
            <person name="He K."/>
            <person name="Yang H."/>
        </authorList>
    </citation>
    <scope>NUCLEOTIDE SEQUENCE [LARGE SCALE GENOMIC DNA]</scope>
    <source>
        <strain evidence="16 17">CV58</strain>
    </source>
</reference>
<evidence type="ECO:0000256" key="3">
    <source>
        <dbReference type="ARBA" id="ARBA00022452"/>
    </source>
</evidence>
<dbReference type="Proteomes" id="UP000072660">
    <property type="component" value="Unassembled WGS sequence"/>
</dbReference>